<reference evidence="2" key="1">
    <citation type="journal article" date="2022" name="bioRxiv">
        <title>Unlocking the hidden genetic diversity of varicosaviruses, the neglected plant rhabdoviruses.</title>
        <authorList>
            <person name="Bejerman N."/>
            <person name="Dietzgen R.G."/>
            <person name="Debat H."/>
        </authorList>
    </citation>
    <scope>NUCLEOTIDE SEQUENCE</scope>
</reference>
<feature type="region of interest" description="Disordered" evidence="1">
    <location>
        <begin position="283"/>
        <end position="317"/>
    </location>
</feature>
<feature type="region of interest" description="Disordered" evidence="1">
    <location>
        <begin position="1"/>
        <end position="35"/>
    </location>
</feature>
<sequence>MSASNSMSDHERDDIVSEFGCDPTLPPAPWRNMPSITQEKLEEVRMNMEGEFNEEEGETEEEAKIQDPGLLDPPYADCLDAAPVESRWDTQEWQNTIDMILKEYQMSLTVKESTSLMYYLSSVFALTREGVHGFVSGYRTRLDHNSTAIGQATADLSEMIARMFKVVNAMERVQRDTTVTFHSNQADQSKPLQKTTTPKIEKPVRDPSVATPLSIRPRTPPVPFKPTKSDTPSESKVEDELAVEKITIQSLSSVQAVKSALEKGKAVVDEGIKRHQENLEQRIKEGKLNERRIQDEIESQRSQDKEDTKGKKKLDVSEDESEDSIEVLIRLLAELNIPKEKYLAKYQKENASRVFEKMGVHVQSLTLRDLLIKYGSQQKAAKGLIDASEAARQMV</sequence>
<feature type="compositionally biased region" description="Polar residues" evidence="1">
    <location>
        <begin position="179"/>
        <end position="198"/>
    </location>
</feature>
<protein>
    <submittedName>
        <fullName evidence="2">Protein 2</fullName>
    </submittedName>
</protein>
<organism evidence="2">
    <name type="scientific">Treubia virus 1</name>
    <dbReference type="NCBI Taxonomy" id="2977996"/>
    <lineage>
        <taxon>Viruses</taxon>
        <taxon>Riboviria</taxon>
        <taxon>Orthornavirae</taxon>
        <taxon>Negarnaviricota</taxon>
        <taxon>Haploviricotina</taxon>
        <taxon>Monjiviricetes</taxon>
        <taxon>Mononegavirales</taxon>
        <taxon>Rhabdoviridae</taxon>
        <taxon>Betarhabdovirinae</taxon>
        <taxon>Varicosavirus</taxon>
        <taxon>Varicosavirus treubiae</taxon>
    </lineage>
</organism>
<evidence type="ECO:0000256" key="1">
    <source>
        <dbReference type="SAM" id="MobiDB-lite"/>
    </source>
</evidence>
<proteinExistence type="predicted"/>
<dbReference type="EMBL" id="BK061820">
    <property type="protein sequence ID" value="DAZ90856.1"/>
    <property type="molecule type" value="Viral_cRNA"/>
</dbReference>
<feature type="region of interest" description="Disordered" evidence="1">
    <location>
        <begin position="179"/>
        <end position="239"/>
    </location>
</feature>
<feature type="compositionally biased region" description="Basic and acidic residues" evidence="1">
    <location>
        <begin position="283"/>
        <end position="316"/>
    </location>
</feature>
<evidence type="ECO:0000313" key="2">
    <source>
        <dbReference type="EMBL" id="DAZ90856.1"/>
    </source>
</evidence>
<accession>A0A9N7AB62</accession>
<name>A0A9N7AB62_9RHAB</name>
<feature type="compositionally biased region" description="Basic and acidic residues" evidence="1">
    <location>
        <begin position="227"/>
        <end position="239"/>
    </location>
</feature>